<reference evidence="1 2" key="1">
    <citation type="journal article" date="2019" name="Int. J. Syst. Evol. Microbiol.">
        <title>Capsulimonas corticalis gen. nov., sp. nov., an aerobic capsulated bacterium, of a novel bacterial order, Capsulimonadales ord. nov., of the class Armatimonadia of the phylum Armatimonadetes.</title>
        <authorList>
            <person name="Li J."/>
            <person name="Kudo C."/>
            <person name="Tonouchi A."/>
        </authorList>
    </citation>
    <scope>NUCLEOTIDE SEQUENCE [LARGE SCALE GENOMIC DNA]</scope>
    <source>
        <strain evidence="1 2">AX-7</strain>
    </source>
</reference>
<proteinExistence type="predicted"/>
<sequence length="109" mass="12346">MWYLPGVKEIYLDPVTRNYRYICGSVLRPSMSSGDWDDIEGVFIRPFSSRRFYGVIVGISLKSKVNSLPTLGIFSSQELAKAFAENMCKNLNLPLINGDTHTVKIRRVS</sequence>
<evidence type="ECO:0000313" key="2">
    <source>
        <dbReference type="Proteomes" id="UP000287394"/>
    </source>
</evidence>
<dbReference type="AlphaFoldDB" id="A0A9N7QBQ2"/>
<protein>
    <submittedName>
        <fullName evidence="1">Uncharacterized protein</fullName>
    </submittedName>
</protein>
<gene>
    <name evidence="1" type="ORF">CCAX7_15060</name>
</gene>
<name>A0A9N7QBQ2_9BACT</name>
<evidence type="ECO:0000313" key="1">
    <source>
        <dbReference type="EMBL" id="BDI29455.1"/>
    </source>
</evidence>
<dbReference type="EMBL" id="AP025739">
    <property type="protein sequence ID" value="BDI29455.1"/>
    <property type="molecule type" value="Genomic_DNA"/>
</dbReference>
<organism evidence="1 2">
    <name type="scientific">Capsulimonas corticalis</name>
    <dbReference type="NCBI Taxonomy" id="2219043"/>
    <lineage>
        <taxon>Bacteria</taxon>
        <taxon>Bacillati</taxon>
        <taxon>Armatimonadota</taxon>
        <taxon>Armatimonadia</taxon>
        <taxon>Capsulimonadales</taxon>
        <taxon>Capsulimonadaceae</taxon>
        <taxon>Capsulimonas</taxon>
    </lineage>
</organism>
<dbReference type="KEGG" id="ccot:CCAX7_15060"/>
<dbReference type="Proteomes" id="UP000287394">
    <property type="component" value="Chromosome"/>
</dbReference>
<keyword evidence="2" id="KW-1185">Reference proteome</keyword>
<accession>A0A9N7QBQ2</accession>